<keyword evidence="3" id="KW-1185">Reference proteome</keyword>
<keyword evidence="2" id="KW-0012">Acyltransferase</keyword>
<proteinExistence type="predicted"/>
<evidence type="ECO:0000313" key="2">
    <source>
        <dbReference type="EMBL" id="RCV93386.1"/>
    </source>
</evidence>
<name>A0A368UA29_9GAMM</name>
<dbReference type="OrthoDB" id="5358891at2"/>
<feature type="domain" description="N-acetyltransferase" evidence="1">
    <location>
        <begin position="18"/>
        <end position="174"/>
    </location>
</feature>
<reference evidence="2 3" key="1">
    <citation type="submission" date="2018-07" db="EMBL/GenBank/DDBJ databases">
        <title>Halomonas rutogse sp. nov., isolated from Lake TangqianCo on Tibetan Plateau.</title>
        <authorList>
            <person name="Lu H."/>
            <person name="Xing P."/>
            <person name="Wu Q."/>
        </authorList>
    </citation>
    <scope>NUCLEOTIDE SEQUENCE [LARGE SCALE GENOMIC DNA]</scope>
    <source>
        <strain evidence="2 3">TQ8S</strain>
    </source>
</reference>
<dbReference type="PROSITE" id="PS51186">
    <property type="entry name" value="GNAT"/>
    <property type="match status" value="1"/>
</dbReference>
<dbReference type="Gene3D" id="3.40.630.30">
    <property type="match status" value="1"/>
</dbReference>
<dbReference type="PANTHER" id="PTHR43415:SF3">
    <property type="entry name" value="GNAT-FAMILY ACETYLTRANSFERASE"/>
    <property type="match status" value="1"/>
</dbReference>
<dbReference type="AlphaFoldDB" id="A0A368UA29"/>
<comment type="caution">
    <text evidence="2">The sequence shown here is derived from an EMBL/GenBank/DDBJ whole genome shotgun (WGS) entry which is preliminary data.</text>
</comment>
<sequence length="191" mass="22109">MGAAQSMSSESFWKNKIMALREIGENDLELMLRWRNHPSVRSSMFSQSVIELEKHKLWFEREFEKSDSEWLIFLDEGNTPRGVMYFTEMNRVSRNAFWGFYTAPDAPPGTGTKMGREALIYYFNDLGFHKLNADVLESNERSYYFHLKLGFNVEGVFRDQYMGTEGYESVTRFALIEGANSGSGLKVCINE</sequence>
<dbReference type="Pfam" id="PF13302">
    <property type="entry name" value="Acetyltransf_3"/>
    <property type="match status" value="1"/>
</dbReference>
<accession>A0A368UA29</accession>
<gene>
    <name evidence="2" type="primary">pseH</name>
    <name evidence="2" type="ORF">DU506_01825</name>
</gene>
<dbReference type="InterPro" id="IPR016181">
    <property type="entry name" value="Acyl_CoA_acyltransferase"/>
</dbReference>
<dbReference type="InterPro" id="IPR000182">
    <property type="entry name" value="GNAT_dom"/>
</dbReference>
<evidence type="ECO:0000313" key="3">
    <source>
        <dbReference type="Proteomes" id="UP000253204"/>
    </source>
</evidence>
<dbReference type="EC" id="2.3.1.202" evidence="2"/>
<dbReference type="GO" id="GO:0016747">
    <property type="term" value="F:acyltransferase activity, transferring groups other than amino-acyl groups"/>
    <property type="evidence" value="ECO:0007669"/>
    <property type="project" value="InterPro"/>
</dbReference>
<protein>
    <submittedName>
        <fullName evidence="2">UDP-4-amino-4, 6-dideoxy-N-acetyl-beta-L-altrosamine N-acetyltransferase</fullName>
        <ecNumber evidence="2">2.3.1.202</ecNumber>
    </submittedName>
</protein>
<dbReference type="NCBIfam" id="TIGR03585">
    <property type="entry name" value="PseH"/>
    <property type="match status" value="1"/>
</dbReference>
<dbReference type="SUPFAM" id="SSF55729">
    <property type="entry name" value="Acyl-CoA N-acyltransferases (Nat)"/>
    <property type="match status" value="1"/>
</dbReference>
<evidence type="ECO:0000259" key="1">
    <source>
        <dbReference type="PROSITE" id="PS51186"/>
    </source>
</evidence>
<keyword evidence="2" id="KW-0808">Transferase</keyword>
<dbReference type="PANTHER" id="PTHR43415">
    <property type="entry name" value="SPERMIDINE N(1)-ACETYLTRANSFERASE"/>
    <property type="match status" value="1"/>
</dbReference>
<organism evidence="2 3">
    <name type="scientific">Vreelandella rituensis</name>
    <dbReference type="NCBI Taxonomy" id="2282306"/>
    <lineage>
        <taxon>Bacteria</taxon>
        <taxon>Pseudomonadati</taxon>
        <taxon>Pseudomonadota</taxon>
        <taxon>Gammaproteobacteria</taxon>
        <taxon>Oceanospirillales</taxon>
        <taxon>Halomonadaceae</taxon>
        <taxon>Vreelandella</taxon>
    </lineage>
</organism>
<dbReference type="EMBL" id="QPIJ01000002">
    <property type="protein sequence ID" value="RCV93386.1"/>
    <property type="molecule type" value="Genomic_DNA"/>
</dbReference>
<dbReference type="InterPro" id="IPR020036">
    <property type="entry name" value="PseH"/>
</dbReference>
<dbReference type="Proteomes" id="UP000253204">
    <property type="component" value="Unassembled WGS sequence"/>
</dbReference>